<dbReference type="AlphaFoldDB" id="A0A6C0JE88"/>
<protein>
    <submittedName>
        <fullName evidence="1">Uncharacterized protein</fullName>
    </submittedName>
</protein>
<evidence type="ECO:0000313" key="1">
    <source>
        <dbReference type="EMBL" id="QHU03066.1"/>
    </source>
</evidence>
<sequence length="106" mass="12881">MPLLPLEIIHYIMRFNPSHREKMNIVHEEFYKKLHKNKYLNILQEIISLTDCELCTNEYCEMPIQQGSEYWGSFMNNYYPFCNERCFHAGLWGIEYDYRKYGALPN</sequence>
<name>A0A6C0JE88_9ZZZZ</name>
<dbReference type="EMBL" id="MN740368">
    <property type="protein sequence ID" value="QHU03066.1"/>
    <property type="molecule type" value="Genomic_DNA"/>
</dbReference>
<proteinExistence type="predicted"/>
<accession>A0A6C0JE88</accession>
<reference evidence="1" key="1">
    <citation type="journal article" date="2020" name="Nature">
        <title>Giant virus diversity and host interactions through global metagenomics.</title>
        <authorList>
            <person name="Schulz F."/>
            <person name="Roux S."/>
            <person name="Paez-Espino D."/>
            <person name="Jungbluth S."/>
            <person name="Walsh D.A."/>
            <person name="Denef V.J."/>
            <person name="McMahon K.D."/>
            <person name="Konstantinidis K.T."/>
            <person name="Eloe-Fadrosh E.A."/>
            <person name="Kyrpides N.C."/>
            <person name="Woyke T."/>
        </authorList>
    </citation>
    <scope>NUCLEOTIDE SEQUENCE</scope>
    <source>
        <strain evidence="1">GVMAG-M-3300025890-48</strain>
    </source>
</reference>
<organism evidence="1">
    <name type="scientific">viral metagenome</name>
    <dbReference type="NCBI Taxonomy" id="1070528"/>
    <lineage>
        <taxon>unclassified sequences</taxon>
        <taxon>metagenomes</taxon>
        <taxon>organismal metagenomes</taxon>
    </lineage>
</organism>